<organism evidence="2 3">
    <name type="scientific">Mycobacterium kansasii</name>
    <dbReference type="NCBI Taxonomy" id="1768"/>
    <lineage>
        <taxon>Bacteria</taxon>
        <taxon>Bacillati</taxon>
        <taxon>Actinomycetota</taxon>
        <taxon>Actinomycetes</taxon>
        <taxon>Mycobacteriales</taxon>
        <taxon>Mycobacteriaceae</taxon>
        <taxon>Mycobacterium</taxon>
    </lineage>
</organism>
<dbReference type="AlphaFoldDB" id="A0A7G1I4W3"/>
<sequence>MEPSAGMPNTEFAAKSSAPSNAPGAAAPGDSHSAGLTAQIAAVRAGPSRPPSSNAP</sequence>
<accession>A0A7G1I4W3</accession>
<evidence type="ECO:0000313" key="2">
    <source>
        <dbReference type="EMBL" id="BCI85303.1"/>
    </source>
</evidence>
<dbReference type="EMBL" id="AP023343">
    <property type="protein sequence ID" value="BCI85303.1"/>
    <property type="molecule type" value="Genomic_DNA"/>
</dbReference>
<gene>
    <name evidence="2" type="ORF">NIIDMKKI_05090</name>
</gene>
<proteinExistence type="predicted"/>
<reference evidence="2 3" key="1">
    <citation type="submission" date="2020-07" db="EMBL/GenBank/DDBJ databases">
        <title>Mycobacterium kansasii (former subtype) with zoonotic potential isolated from diseased indoor pet cat, Japan.</title>
        <authorList>
            <person name="Fukano H."/>
            <person name="Terazono T."/>
            <person name="Hoshino Y."/>
        </authorList>
    </citation>
    <scope>NUCLEOTIDE SEQUENCE [LARGE SCALE GENOMIC DNA]</scope>
    <source>
        <strain evidence="2 3">Kuro-I</strain>
    </source>
</reference>
<evidence type="ECO:0000313" key="3">
    <source>
        <dbReference type="Proteomes" id="UP000516380"/>
    </source>
</evidence>
<dbReference type="Proteomes" id="UP000516380">
    <property type="component" value="Chromosome"/>
</dbReference>
<protein>
    <submittedName>
        <fullName evidence="2">Uncharacterized protein</fullName>
    </submittedName>
</protein>
<name>A0A7G1I4W3_MYCKA</name>
<feature type="compositionally biased region" description="Low complexity" evidence="1">
    <location>
        <begin position="13"/>
        <end position="28"/>
    </location>
</feature>
<keyword evidence="3" id="KW-1185">Reference proteome</keyword>
<evidence type="ECO:0000256" key="1">
    <source>
        <dbReference type="SAM" id="MobiDB-lite"/>
    </source>
</evidence>
<feature type="region of interest" description="Disordered" evidence="1">
    <location>
        <begin position="1"/>
        <end position="56"/>
    </location>
</feature>